<accession>A0A4D6N425</accession>
<name>A0A4D6N425_VIGUN</name>
<dbReference type="AlphaFoldDB" id="A0A4D6N425"/>
<keyword evidence="2" id="KW-1185">Reference proteome</keyword>
<evidence type="ECO:0000313" key="1">
    <source>
        <dbReference type="EMBL" id="QCE06855.1"/>
    </source>
</evidence>
<sequence>MTCCHTYRPQLIEHVRETIATDRSLQRPKTTNQLRKTIYLDPFVLATTSTLTPTTLANPSSTQGFLVFILKGSSCSSAIPSLTRGMPFPTQLEECHVLNTYLELNSRDTFQAQLKEHQQPTFEVSLKPCATGLQTAWRVTRTARHHAPQVLSVCRYLLAEPSWLPGATHSIPSCVSRLPLVVRTPPPGTIPIQRAYWFCSTCIVCQLWCCPNTHTGFIT</sequence>
<dbReference type="EMBL" id="CP039353">
    <property type="protein sequence ID" value="QCE06855.1"/>
    <property type="molecule type" value="Genomic_DNA"/>
</dbReference>
<proteinExistence type="predicted"/>
<evidence type="ECO:0000313" key="2">
    <source>
        <dbReference type="Proteomes" id="UP000501690"/>
    </source>
</evidence>
<dbReference type="Proteomes" id="UP000501690">
    <property type="component" value="Linkage Group LG9"/>
</dbReference>
<protein>
    <submittedName>
        <fullName evidence="1">Uncharacterized protein</fullName>
    </submittedName>
</protein>
<reference evidence="1 2" key="1">
    <citation type="submission" date="2019-04" db="EMBL/GenBank/DDBJ databases">
        <title>An improved genome assembly and genetic linkage map for asparagus bean, Vigna unguiculata ssp. sesquipedialis.</title>
        <authorList>
            <person name="Xia Q."/>
            <person name="Zhang R."/>
            <person name="Dong Y."/>
        </authorList>
    </citation>
    <scope>NUCLEOTIDE SEQUENCE [LARGE SCALE GENOMIC DNA]</scope>
    <source>
        <tissue evidence="1">Leaf</tissue>
    </source>
</reference>
<gene>
    <name evidence="1" type="ORF">DEO72_LG9g1869</name>
</gene>
<organism evidence="1 2">
    <name type="scientific">Vigna unguiculata</name>
    <name type="common">Cowpea</name>
    <dbReference type="NCBI Taxonomy" id="3917"/>
    <lineage>
        <taxon>Eukaryota</taxon>
        <taxon>Viridiplantae</taxon>
        <taxon>Streptophyta</taxon>
        <taxon>Embryophyta</taxon>
        <taxon>Tracheophyta</taxon>
        <taxon>Spermatophyta</taxon>
        <taxon>Magnoliopsida</taxon>
        <taxon>eudicotyledons</taxon>
        <taxon>Gunneridae</taxon>
        <taxon>Pentapetalae</taxon>
        <taxon>rosids</taxon>
        <taxon>fabids</taxon>
        <taxon>Fabales</taxon>
        <taxon>Fabaceae</taxon>
        <taxon>Papilionoideae</taxon>
        <taxon>50 kb inversion clade</taxon>
        <taxon>NPAAA clade</taxon>
        <taxon>indigoferoid/millettioid clade</taxon>
        <taxon>Phaseoleae</taxon>
        <taxon>Vigna</taxon>
    </lineage>
</organism>